<dbReference type="AlphaFoldDB" id="A0A1E7YQY3"/>
<evidence type="ECO:0000313" key="5">
    <source>
        <dbReference type="EMBL" id="OFC38654.1"/>
    </source>
</evidence>
<comment type="similarity">
    <text evidence="1">Belongs to the AAA ATPase family.</text>
</comment>
<dbReference type="InterPro" id="IPR003959">
    <property type="entry name" value="ATPase_AAA_core"/>
</dbReference>
<organism evidence="5 6">
    <name type="scientific">Acidithiobacillus caldus</name>
    <dbReference type="NCBI Taxonomy" id="33059"/>
    <lineage>
        <taxon>Bacteria</taxon>
        <taxon>Pseudomonadati</taxon>
        <taxon>Pseudomonadota</taxon>
        <taxon>Acidithiobacillia</taxon>
        <taxon>Acidithiobacillales</taxon>
        <taxon>Acidithiobacillaceae</taxon>
        <taxon>Acidithiobacillus</taxon>
    </lineage>
</organism>
<keyword evidence="2" id="KW-0547">Nucleotide-binding</keyword>
<dbReference type="InterPro" id="IPR050221">
    <property type="entry name" value="26S_Proteasome_ATPase"/>
</dbReference>
<dbReference type="GO" id="GO:0016887">
    <property type="term" value="F:ATP hydrolysis activity"/>
    <property type="evidence" value="ECO:0007669"/>
    <property type="project" value="InterPro"/>
</dbReference>
<dbReference type="PANTHER" id="PTHR23073">
    <property type="entry name" value="26S PROTEASOME REGULATORY SUBUNIT"/>
    <property type="match status" value="1"/>
</dbReference>
<dbReference type="InterPro" id="IPR003593">
    <property type="entry name" value="AAA+_ATPase"/>
</dbReference>
<dbReference type="Pfam" id="PF00004">
    <property type="entry name" value="AAA"/>
    <property type="match status" value="2"/>
</dbReference>
<evidence type="ECO:0000256" key="3">
    <source>
        <dbReference type="ARBA" id="ARBA00022840"/>
    </source>
</evidence>
<accession>A0A1E7YQY3</accession>
<evidence type="ECO:0000256" key="1">
    <source>
        <dbReference type="ARBA" id="ARBA00006914"/>
    </source>
</evidence>
<name>A0A1E7YQY3_9PROT</name>
<feature type="domain" description="AAA+ ATPase" evidence="4">
    <location>
        <begin position="484"/>
        <end position="611"/>
    </location>
</feature>
<dbReference type="CDD" id="cd19481">
    <property type="entry name" value="RecA-like_protease"/>
    <property type="match status" value="1"/>
</dbReference>
<evidence type="ECO:0000256" key="2">
    <source>
        <dbReference type="ARBA" id="ARBA00022741"/>
    </source>
</evidence>
<reference evidence="5 6" key="1">
    <citation type="submission" date="2016-06" db="EMBL/GenBank/DDBJ databases">
        <title>Gene turnover analysis identifies the evolutionary adaptation of the extremophile Acidithiobacillus caldus.</title>
        <authorList>
            <person name="Zhang X."/>
        </authorList>
    </citation>
    <scope>NUCLEOTIDE SEQUENCE [LARGE SCALE GENOMIC DNA]</scope>
    <source>
        <strain evidence="5 6">DX</strain>
    </source>
</reference>
<dbReference type="Proteomes" id="UP000175616">
    <property type="component" value="Unassembled WGS sequence"/>
</dbReference>
<dbReference type="Gene3D" id="3.40.50.300">
    <property type="entry name" value="P-loop containing nucleotide triphosphate hydrolases"/>
    <property type="match status" value="2"/>
</dbReference>
<comment type="caution">
    <text evidence="5">The sequence shown here is derived from an EMBL/GenBank/DDBJ whole genome shotgun (WGS) entry which is preliminary data.</text>
</comment>
<dbReference type="EMBL" id="LZYE01000027">
    <property type="protein sequence ID" value="OFC38654.1"/>
    <property type="molecule type" value="Genomic_DNA"/>
</dbReference>
<sequence length="692" mass="78070">MARKPASLHTVQDDDWDLDDDVALWSTWLEEDPLEDWVRYWGLRILRLRGRQMGSHWWMLQDRQIMALLNWDEEEYNNASVARKLRRVIDVLRALPKPQEQEAPVFLNIARLANRLELNVAEQRILLLATLAETYDNLSAVLDELSEWTVDRIAVLLAEALELDTTLVHQALLPHSVLRSCGLLQDPHKEDMRLMPGMASLLLQEHESEDALFAPLFHPLATTTRTVEDFPHLQAHSERLMAILEGSWQAQEPGVHVLLYGAPGTGKTEYALALAKALHAATVEVRSQDAEQNPIEGDDRFKAYALSQRALARQPRSLILFDEVEDVFVPSLFPWALRVGAHKGWTNRLLEQSRVPTLWISNSIEGIDPAYRRRMIYELEFTAPPKSVRQRIIAQQVEDLAIPGDTIARWAAMSQMTPGAIQQAARAVRLMGEHAAVDAKSSLESLLELRGLTPPVAPTMEFDLDLLECDQDLPAVLQQLPDLADARILLHGPSGTGKTAFTQHCAETLGLELHRFLPSDILGKYVGETEQNLASAFRRARGGILFLDEADSYLQSREGASHSWEISAVNELLQQMDAFRGRLIMATNFVQSLDGAAFRRFDWVLEFQLPNRQRRLLLLEKLSAYLGWDPSTTEQDAWVDQLHGLTVSDVATLCRRFEPGHALPWESVIANLNAAIRLRQRLPQGVFGFCGG</sequence>
<dbReference type="InterPro" id="IPR027417">
    <property type="entry name" value="P-loop_NTPase"/>
</dbReference>
<keyword evidence="3" id="KW-0067">ATP-binding</keyword>
<evidence type="ECO:0000259" key="4">
    <source>
        <dbReference type="SMART" id="SM00382"/>
    </source>
</evidence>
<feature type="domain" description="AAA+ ATPase" evidence="4">
    <location>
        <begin position="253"/>
        <end position="381"/>
    </location>
</feature>
<gene>
    <name evidence="5" type="ORF">BAE27_01690</name>
</gene>
<protein>
    <recommendedName>
        <fullName evidence="4">AAA+ ATPase domain-containing protein</fullName>
    </recommendedName>
</protein>
<proteinExistence type="inferred from homology"/>
<dbReference type="RefSeq" id="WP_070118320.1">
    <property type="nucleotide sequence ID" value="NZ_LZYE01000027.1"/>
</dbReference>
<dbReference type="SUPFAM" id="SSF52540">
    <property type="entry name" value="P-loop containing nucleoside triphosphate hydrolases"/>
    <property type="match status" value="2"/>
</dbReference>
<dbReference type="SMART" id="SM00382">
    <property type="entry name" value="AAA"/>
    <property type="match status" value="2"/>
</dbReference>
<evidence type="ECO:0000313" key="6">
    <source>
        <dbReference type="Proteomes" id="UP000175616"/>
    </source>
</evidence>
<dbReference type="GO" id="GO:0005524">
    <property type="term" value="F:ATP binding"/>
    <property type="evidence" value="ECO:0007669"/>
    <property type="project" value="UniProtKB-KW"/>
</dbReference>